<proteinExistence type="predicted"/>
<keyword evidence="2" id="KW-1185">Reference proteome</keyword>
<accession>A0A1M5Y4S5</accession>
<protein>
    <recommendedName>
        <fullName evidence="3">PD-(D/E)XK nuclease family transposase</fullName>
    </recommendedName>
</protein>
<organism evidence="1 2">
    <name type="scientific">Clostridium grantii DSM 8605</name>
    <dbReference type="NCBI Taxonomy" id="1121316"/>
    <lineage>
        <taxon>Bacteria</taxon>
        <taxon>Bacillati</taxon>
        <taxon>Bacillota</taxon>
        <taxon>Clostridia</taxon>
        <taxon>Eubacteriales</taxon>
        <taxon>Clostridiaceae</taxon>
        <taxon>Clostridium</taxon>
    </lineage>
</organism>
<name>A0A1M5Y4S5_9CLOT</name>
<gene>
    <name evidence="1" type="ORF">SAMN02745207_04180</name>
</gene>
<dbReference type="RefSeq" id="WP_073340958.1">
    <property type="nucleotide sequence ID" value="NZ_FQXM01000052.1"/>
</dbReference>
<dbReference type="Pfam" id="PF12784">
    <property type="entry name" value="PDDEXK_2"/>
    <property type="match status" value="1"/>
</dbReference>
<dbReference type="Proteomes" id="UP000184447">
    <property type="component" value="Unassembled WGS sequence"/>
</dbReference>
<evidence type="ECO:0000313" key="1">
    <source>
        <dbReference type="EMBL" id="SHI06808.1"/>
    </source>
</evidence>
<reference evidence="1 2" key="1">
    <citation type="submission" date="2016-11" db="EMBL/GenBank/DDBJ databases">
        <authorList>
            <person name="Jaros S."/>
            <person name="Januszkiewicz K."/>
            <person name="Wedrychowicz H."/>
        </authorList>
    </citation>
    <scope>NUCLEOTIDE SEQUENCE [LARGE SCALE GENOMIC DNA]</scope>
    <source>
        <strain evidence="1 2">DSM 8605</strain>
    </source>
</reference>
<sequence length="284" mass="34026">MKRLKPLNDYIFKKLFGENEVKDNLIAFLNAVLDRKGRDRLVTLEIIDNKELTRELINDKTSILDVRAKTEDGTQIDIEVQLTNQHNMDKRTLFYWGRLFNQTISKGEDYQNLSKVITINILDFEYVQLDKFHSKFHLWEDEAKDYMLTDLVEIHFLELPKFYKLEQTNLKEDKLQRWMTFFNKDISEEKLKELMEMDSDIRRVEERLEYLSSDEKTIELYKAREKSLHERANMISSAKEEGREEEREEIAINLLDILDNEIIAKKLGMPIEKIKKLRDNQLKN</sequence>
<dbReference type="NCBIfam" id="TIGR01784">
    <property type="entry name" value="T_den_put_tspse"/>
    <property type="match status" value="1"/>
</dbReference>
<dbReference type="STRING" id="1121316.SAMN02745207_04180"/>
<evidence type="ECO:0008006" key="3">
    <source>
        <dbReference type="Google" id="ProtNLM"/>
    </source>
</evidence>
<dbReference type="PANTHER" id="PTHR41317:SF1">
    <property type="entry name" value="PD-(D_E)XK NUCLEASE FAMILY TRANSPOSASE"/>
    <property type="match status" value="1"/>
</dbReference>
<dbReference type="InterPro" id="IPR010106">
    <property type="entry name" value="RpnA"/>
</dbReference>
<dbReference type="EMBL" id="FQXM01000052">
    <property type="protein sequence ID" value="SHI06808.1"/>
    <property type="molecule type" value="Genomic_DNA"/>
</dbReference>
<dbReference type="OrthoDB" id="2973070at2"/>
<dbReference type="AlphaFoldDB" id="A0A1M5Y4S5"/>
<evidence type="ECO:0000313" key="2">
    <source>
        <dbReference type="Proteomes" id="UP000184447"/>
    </source>
</evidence>
<dbReference type="PANTHER" id="PTHR41317">
    <property type="entry name" value="PD-(D_E)XK NUCLEASE FAMILY TRANSPOSASE"/>
    <property type="match status" value="1"/>
</dbReference>